<dbReference type="PROSITE" id="PS50888">
    <property type="entry name" value="BHLH"/>
    <property type="match status" value="1"/>
</dbReference>
<gene>
    <name evidence="9" type="ORF">V5O48_010984</name>
</gene>
<evidence type="ECO:0000256" key="1">
    <source>
        <dbReference type="ARBA" id="ARBA00023015"/>
    </source>
</evidence>
<evidence type="ECO:0000256" key="5">
    <source>
        <dbReference type="ARBA" id="ARBA00023242"/>
    </source>
</evidence>
<dbReference type="InterPro" id="IPR011598">
    <property type="entry name" value="bHLH_dom"/>
</dbReference>
<name>A0ABR3F6V5_9AGAR</name>
<keyword evidence="3" id="KW-0010">Activator</keyword>
<evidence type="ECO:0000256" key="3">
    <source>
        <dbReference type="ARBA" id="ARBA00023159"/>
    </source>
</evidence>
<keyword evidence="4" id="KW-0804">Transcription</keyword>
<evidence type="ECO:0000313" key="10">
    <source>
        <dbReference type="Proteomes" id="UP001465976"/>
    </source>
</evidence>
<dbReference type="SUPFAM" id="SSF47459">
    <property type="entry name" value="HLH, helix-loop-helix DNA-binding domain"/>
    <property type="match status" value="1"/>
</dbReference>
<dbReference type="Gene3D" id="4.10.280.10">
    <property type="entry name" value="Helix-loop-helix DNA-binding domain"/>
    <property type="match status" value="1"/>
</dbReference>
<dbReference type="EMBL" id="JBAHYK010000845">
    <property type="protein sequence ID" value="KAL0570977.1"/>
    <property type="molecule type" value="Genomic_DNA"/>
</dbReference>
<dbReference type="PANTHER" id="PTHR10328:SF3">
    <property type="entry name" value="PROTEIN MAX"/>
    <property type="match status" value="1"/>
</dbReference>
<keyword evidence="10" id="KW-1185">Reference proteome</keyword>
<keyword evidence="5" id="KW-0539">Nucleus</keyword>
<feature type="compositionally biased region" description="Polar residues" evidence="7">
    <location>
        <begin position="35"/>
        <end position="64"/>
    </location>
</feature>
<protein>
    <recommendedName>
        <fullName evidence="8">BHLH domain-containing protein</fullName>
    </recommendedName>
</protein>
<dbReference type="PANTHER" id="PTHR10328">
    <property type="entry name" value="PROTEIN MAX MYC-ASSOCIATED FACTOR X"/>
    <property type="match status" value="1"/>
</dbReference>
<evidence type="ECO:0000256" key="4">
    <source>
        <dbReference type="ARBA" id="ARBA00023163"/>
    </source>
</evidence>
<dbReference type="CDD" id="cd00083">
    <property type="entry name" value="bHLH_SF"/>
    <property type="match status" value="1"/>
</dbReference>
<feature type="compositionally biased region" description="Basic and acidic residues" evidence="7">
    <location>
        <begin position="74"/>
        <end position="85"/>
    </location>
</feature>
<evidence type="ECO:0000313" key="9">
    <source>
        <dbReference type="EMBL" id="KAL0570977.1"/>
    </source>
</evidence>
<dbReference type="Proteomes" id="UP001465976">
    <property type="component" value="Unassembled WGS sequence"/>
</dbReference>
<feature type="region of interest" description="Disordered" evidence="7">
    <location>
        <begin position="317"/>
        <end position="369"/>
    </location>
</feature>
<keyword evidence="1" id="KW-0805">Transcription regulation</keyword>
<proteinExistence type="predicted"/>
<dbReference type="InterPro" id="IPR036638">
    <property type="entry name" value="HLH_DNA-bd_sf"/>
</dbReference>
<keyword evidence="6" id="KW-0175">Coiled coil</keyword>
<comment type="caution">
    <text evidence="9">The sequence shown here is derived from an EMBL/GenBank/DDBJ whole genome shotgun (WGS) entry which is preliminary data.</text>
</comment>
<sequence length="382" mass="41085">MVMTLPIVIPSPPSATASALSPSSDGSSSGPRTPVSPTSSATTLPNAVSHNGSNANSNGITGTNGKRKPSRRANTAERRATHNAVERARRETLNSRFLDLAKMLPNLSQIRRPSKSAIVNSSIAHIHASRRHRALASRELRMLKLESDHLRRELNEWRDRSGIPRVEEPVRSEGFSMVLNQELEVIPVVTSGGLDDDEDGIGLYGEENGSVEGGDDDMSISSGGPIGVEEQQQMMMANVGGRPSPPAISVNTNFPPYNQQRPPFAHQPHSHPLIAPSNSFDGYTDYPAANLPYSAVPNDKYPNPQMQQYLDNLSMARRRSGPGRDRSNSMASMTSNGSASPPLYSHPSVQPQFEPGWGGLPMNPMQMGGGGSIGNSVSFAMM</sequence>
<dbReference type="Pfam" id="PF00010">
    <property type="entry name" value="HLH"/>
    <property type="match status" value="1"/>
</dbReference>
<organism evidence="9 10">
    <name type="scientific">Marasmius crinis-equi</name>
    <dbReference type="NCBI Taxonomy" id="585013"/>
    <lineage>
        <taxon>Eukaryota</taxon>
        <taxon>Fungi</taxon>
        <taxon>Dikarya</taxon>
        <taxon>Basidiomycota</taxon>
        <taxon>Agaricomycotina</taxon>
        <taxon>Agaricomycetes</taxon>
        <taxon>Agaricomycetidae</taxon>
        <taxon>Agaricales</taxon>
        <taxon>Marasmiineae</taxon>
        <taxon>Marasmiaceae</taxon>
        <taxon>Marasmius</taxon>
    </lineage>
</organism>
<dbReference type="SMART" id="SM00353">
    <property type="entry name" value="HLH"/>
    <property type="match status" value="1"/>
</dbReference>
<evidence type="ECO:0000256" key="6">
    <source>
        <dbReference type="SAM" id="Coils"/>
    </source>
</evidence>
<reference evidence="9 10" key="1">
    <citation type="submission" date="2024-02" db="EMBL/GenBank/DDBJ databases">
        <title>A draft genome for the cacao thread blight pathogen Marasmius crinis-equi.</title>
        <authorList>
            <person name="Cohen S.P."/>
            <person name="Baruah I.K."/>
            <person name="Amoako-Attah I."/>
            <person name="Bukari Y."/>
            <person name="Meinhardt L.W."/>
            <person name="Bailey B.A."/>
        </authorList>
    </citation>
    <scope>NUCLEOTIDE SEQUENCE [LARGE SCALE GENOMIC DNA]</scope>
    <source>
        <strain evidence="9 10">GH-76</strain>
    </source>
</reference>
<keyword evidence="2" id="KW-0238">DNA-binding</keyword>
<evidence type="ECO:0000256" key="7">
    <source>
        <dbReference type="SAM" id="MobiDB-lite"/>
    </source>
</evidence>
<feature type="region of interest" description="Disordered" evidence="7">
    <location>
        <begin position="1"/>
        <end position="85"/>
    </location>
</feature>
<feature type="coiled-coil region" evidence="6">
    <location>
        <begin position="133"/>
        <end position="160"/>
    </location>
</feature>
<evidence type="ECO:0000259" key="8">
    <source>
        <dbReference type="PROSITE" id="PS50888"/>
    </source>
</evidence>
<accession>A0ABR3F6V5</accession>
<feature type="domain" description="BHLH" evidence="8">
    <location>
        <begin position="77"/>
        <end position="129"/>
    </location>
</feature>
<evidence type="ECO:0000256" key="2">
    <source>
        <dbReference type="ARBA" id="ARBA00023125"/>
    </source>
</evidence>
<feature type="compositionally biased region" description="Low complexity" evidence="7">
    <location>
        <begin position="14"/>
        <end position="31"/>
    </location>
</feature>
<feature type="compositionally biased region" description="Polar residues" evidence="7">
    <location>
        <begin position="328"/>
        <end position="339"/>
    </location>
</feature>